<accession>A0A7S4E8C8</accession>
<dbReference type="Proteomes" id="UP000789595">
    <property type="component" value="Unassembled WGS sequence"/>
</dbReference>
<dbReference type="EMBL" id="HBIW01014070">
    <property type="protein sequence ID" value="CAE0696651.1"/>
    <property type="molecule type" value="Transcribed_RNA"/>
</dbReference>
<evidence type="ECO:0000313" key="3">
    <source>
        <dbReference type="EMBL" id="CAE0696651.1"/>
    </source>
</evidence>
<feature type="region of interest" description="Disordered" evidence="1">
    <location>
        <begin position="72"/>
        <end position="98"/>
    </location>
</feature>
<feature type="signal peptide" evidence="2">
    <location>
        <begin position="1"/>
        <end position="31"/>
    </location>
</feature>
<protein>
    <recommendedName>
        <fullName evidence="6">Protein xylosyltransferase</fullName>
    </recommendedName>
</protein>
<feature type="region of interest" description="Disordered" evidence="1">
    <location>
        <begin position="475"/>
        <end position="496"/>
    </location>
</feature>
<proteinExistence type="predicted"/>
<sequence>MPSRAHAWTLRYLRLCGVALPLLLVLHATRGPTVREPAVSPTADDALHAVDATPARWRGFARRGRQLLRARDIFGKKETERRPRSRRSESRHLPAFETERRGSTVVRADATPENLRLLYAIMAYDRKQHIHLLTMLHSAVSMCEGGLRVTILLYTADSNPYTPKEREELQALCDSCTGRTGGTLALENIAVDAQLKFDATMQHRKEFLRRIDEYDLFVYSEDDVHIELRHIAAYVEASSHLARSEDGHKYVLGWQRLERNGIGLGAEHVMWENGVDNYHGVEVGGRLYATMVNPHAGAWMATRAELKAHHKQCRILHIPKTAGSFTRVRAGGWNLYMNCGRRKVLPVRNFQNFLVHHLPDKNWWQRSECAVAVPDLLAHFRGWNERYARGDRSMVCGRWWIPGDFCRDELQVVPAGERKKRFGIKGSCTVWRNRTSGEETITLPNEKMKRLAAIVQAREDAGSRAAKNLRVVASSGGDGRSISSRRFRGSMLRHGG</sequence>
<organism evidence="3">
    <name type="scientific">Pelagomonas calceolata</name>
    <dbReference type="NCBI Taxonomy" id="35677"/>
    <lineage>
        <taxon>Eukaryota</taxon>
        <taxon>Sar</taxon>
        <taxon>Stramenopiles</taxon>
        <taxon>Ochrophyta</taxon>
        <taxon>Pelagophyceae</taxon>
        <taxon>Pelagomonadales</taxon>
        <taxon>Pelagomonadaceae</taxon>
        <taxon>Pelagomonas</taxon>
    </lineage>
</organism>
<keyword evidence="5" id="KW-1185">Reference proteome</keyword>
<evidence type="ECO:0000256" key="2">
    <source>
        <dbReference type="SAM" id="SignalP"/>
    </source>
</evidence>
<evidence type="ECO:0000313" key="4">
    <source>
        <dbReference type="EMBL" id="CAH0364962.1"/>
    </source>
</evidence>
<evidence type="ECO:0008006" key="6">
    <source>
        <dbReference type="Google" id="ProtNLM"/>
    </source>
</evidence>
<reference evidence="3" key="1">
    <citation type="submission" date="2021-01" db="EMBL/GenBank/DDBJ databases">
        <authorList>
            <person name="Corre E."/>
            <person name="Pelletier E."/>
            <person name="Niang G."/>
            <person name="Scheremetjew M."/>
            <person name="Finn R."/>
            <person name="Kale V."/>
            <person name="Holt S."/>
            <person name="Cochrane G."/>
            <person name="Meng A."/>
            <person name="Brown T."/>
            <person name="Cohen L."/>
        </authorList>
    </citation>
    <scope>NUCLEOTIDE SEQUENCE</scope>
    <source>
        <strain evidence="3">CCMP1756</strain>
    </source>
</reference>
<dbReference type="OrthoDB" id="39955at2759"/>
<evidence type="ECO:0000313" key="5">
    <source>
        <dbReference type="Proteomes" id="UP000789595"/>
    </source>
</evidence>
<keyword evidence="2" id="KW-0732">Signal</keyword>
<dbReference type="AlphaFoldDB" id="A0A7S4E8C8"/>
<gene>
    <name evidence="3" type="ORF">PCAL00307_LOCUS12087</name>
    <name evidence="4" type="ORF">PECAL_1P13590</name>
</gene>
<dbReference type="EMBL" id="CAKKNE010000001">
    <property type="protein sequence ID" value="CAH0364962.1"/>
    <property type="molecule type" value="Genomic_DNA"/>
</dbReference>
<feature type="chain" id="PRO_5036212355" description="Protein xylosyltransferase" evidence="2">
    <location>
        <begin position="32"/>
        <end position="496"/>
    </location>
</feature>
<name>A0A7S4E8C8_9STRA</name>
<evidence type="ECO:0000256" key="1">
    <source>
        <dbReference type="SAM" id="MobiDB-lite"/>
    </source>
</evidence>
<reference evidence="4" key="2">
    <citation type="submission" date="2021-11" db="EMBL/GenBank/DDBJ databases">
        <authorList>
            <consortium name="Genoscope - CEA"/>
            <person name="William W."/>
        </authorList>
    </citation>
    <scope>NUCLEOTIDE SEQUENCE</scope>
</reference>